<feature type="compositionally biased region" description="Basic and acidic residues" evidence="1">
    <location>
        <begin position="185"/>
        <end position="198"/>
    </location>
</feature>
<dbReference type="AlphaFoldDB" id="A0A7S3GDQ8"/>
<sequence>MDFVTDPPLMKGRILTSGVYTVEPIKKEDLPEEPVPEKVYKAYLKGGSLPEACGLTRQDVVELVRNYDGEWCKHYCKIELQVKVPIVGGLIERSIAKDLQAAYDDSSLQTMEFLEFLKRGGSLEEQRREAVECERQIREEMGLGRSGEDGEKEAGASSTHRLFDEYNEEEKKEGEGGEEEVDLTDSERKQLDKLALED</sequence>
<feature type="compositionally biased region" description="Basic and acidic residues" evidence="1">
    <location>
        <begin position="138"/>
        <end position="154"/>
    </location>
</feature>
<organism evidence="2">
    <name type="scientific">Palpitomonas bilix</name>
    <dbReference type="NCBI Taxonomy" id="652834"/>
    <lineage>
        <taxon>Eukaryota</taxon>
        <taxon>Eukaryota incertae sedis</taxon>
    </lineage>
</organism>
<evidence type="ECO:0000313" key="2">
    <source>
        <dbReference type="EMBL" id="CAE0263035.1"/>
    </source>
</evidence>
<evidence type="ECO:0000256" key="1">
    <source>
        <dbReference type="SAM" id="MobiDB-lite"/>
    </source>
</evidence>
<dbReference type="EMBL" id="HBIB01038969">
    <property type="protein sequence ID" value="CAE0263035.1"/>
    <property type="molecule type" value="Transcribed_RNA"/>
</dbReference>
<feature type="region of interest" description="Disordered" evidence="1">
    <location>
        <begin position="138"/>
        <end position="198"/>
    </location>
</feature>
<feature type="compositionally biased region" description="Basic and acidic residues" evidence="1">
    <location>
        <begin position="161"/>
        <end position="175"/>
    </location>
</feature>
<protein>
    <submittedName>
        <fullName evidence="2">Uncharacterized protein</fullName>
    </submittedName>
</protein>
<proteinExistence type="predicted"/>
<accession>A0A7S3GDQ8</accession>
<reference evidence="2" key="1">
    <citation type="submission" date="2021-01" db="EMBL/GenBank/DDBJ databases">
        <authorList>
            <person name="Corre E."/>
            <person name="Pelletier E."/>
            <person name="Niang G."/>
            <person name="Scheremetjew M."/>
            <person name="Finn R."/>
            <person name="Kale V."/>
            <person name="Holt S."/>
            <person name="Cochrane G."/>
            <person name="Meng A."/>
            <person name="Brown T."/>
            <person name="Cohen L."/>
        </authorList>
    </citation>
    <scope>NUCLEOTIDE SEQUENCE</scope>
    <source>
        <strain evidence="2">NIES-2562</strain>
    </source>
</reference>
<name>A0A7S3GDQ8_9EUKA</name>
<gene>
    <name evidence="2" type="ORF">PBIL07802_LOCUS25332</name>
</gene>